<keyword evidence="1" id="KW-1133">Transmembrane helix</keyword>
<feature type="transmembrane region" description="Helical" evidence="1">
    <location>
        <begin position="95"/>
        <end position="117"/>
    </location>
</feature>
<comment type="caution">
    <text evidence="2">The sequence shown here is derived from an EMBL/GenBank/DDBJ whole genome shotgun (WGS) entry which is preliminary data.</text>
</comment>
<protein>
    <recommendedName>
        <fullName evidence="4">Copper resistance protein</fullName>
    </recommendedName>
</protein>
<gene>
    <name evidence="2" type="ORF">ORQ98_02750</name>
</gene>
<evidence type="ECO:0000313" key="2">
    <source>
        <dbReference type="EMBL" id="MDE1460881.1"/>
    </source>
</evidence>
<dbReference type="Proteomes" id="UP001528823">
    <property type="component" value="Unassembled WGS sequence"/>
</dbReference>
<dbReference type="RefSeq" id="WP_274687250.1">
    <property type="nucleotide sequence ID" value="NZ_JAPMOU010000002.1"/>
</dbReference>
<dbReference type="EMBL" id="JAPMOU010000002">
    <property type="protein sequence ID" value="MDE1460881.1"/>
    <property type="molecule type" value="Genomic_DNA"/>
</dbReference>
<keyword evidence="1" id="KW-0472">Membrane</keyword>
<keyword evidence="3" id="KW-1185">Reference proteome</keyword>
<reference evidence="2 3" key="1">
    <citation type="submission" date="2022-11" db="EMBL/GenBank/DDBJ databases">
        <title>Spartinivicinus poritis sp. nov., isolated from scleractinian coral Porites lutea.</title>
        <authorList>
            <person name="Zhang G."/>
            <person name="Cai L."/>
            <person name="Wei Q."/>
        </authorList>
    </citation>
    <scope>NUCLEOTIDE SEQUENCE [LARGE SCALE GENOMIC DNA]</scope>
    <source>
        <strain evidence="2 3">A2-2</strain>
    </source>
</reference>
<sequence length="140" mass="15631">MMLNKLRQQRSHIALTLLAMWVMLHLVGCLTVWVSTADTDVMASMDSSAIQHHMALAVSGDDISYTADMACSDTSDTCQSMNKWQSLLQLPLEPLFALLLIIPCLQLLIGPPIGLAIRQQQLRYVQASPPINLRHCCWLK</sequence>
<evidence type="ECO:0000256" key="1">
    <source>
        <dbReference type="SAM" id="Phobius"/>
    </source>
</evidence>
<evidence type="ECO:0008006" key="4">
    <source>
        <dbReference type="Google" id="ProtNLM"/>
    </source>
</evidence>
<proteinExistence type="predicted"/>
<name>A0ABT5U3E3_9GAMM</name>
<organism evidence="2 3">
    <name type="scientific">Spartinivicinus poritis</name>
    <dbReference type="NCBI Taxonomy" id="2994640"/>
    <lineage>
        <taxon>Bacteria</taxon>
        <taxon>Pseudomonadati</taxon>
        <taxon>Pseudomonadota</taxon>
        <taxon>Gammaproteobacteria</taxon>
        <taxon>Oceanospirillales</taxon>
        <taxon>Zooshikellaceae</taxon>
        <taxon>Spartinivicinus</taxon>
    </lineage>
</organism>
<feature type="transmembrane region" description="Helical" evidence="1">
    <location>
        <begin position="12"/>
        <end position="34"/>
    </location>
</feature>
<accession>A0ABT5U3E3</accession>
<keyword evidence="1" id="KW-0812">Transmembrane</keyword>
<evidence type="ECO:0000313" key="3">
    <source>
        <dbReference type="Proteomes" id="UP001528823"/>
    </source>
</evidence>